<dbReference type="GO" id="GO:0016020">
    <property type="term" value="C:membrane"/>
    <property type="evidence" value="ECO:0007669"/>
    <property type="project" value="InterPro"/>
</dbReference>
<evidence type="ECO:0000256" key="6">
    <source>
        <dbReference type="ARBA" id="ARBA00022723"/>
    </source>
</evidence>
<dbReference type="Proteomes" id="UP000182190">
    <property type="component" value="Unassembled WGS sequence"/>
</dbReference>
<evidence type="ECO:0000256" key="14">
    <source>
        <dbReference type="ARBA" id="ARBA00042865"/>
    </source>
</evidence>
<dbReference type="GO" id="GO:0046872">
    <property type="term" value="F:metal ion binding"/>
    <property type="evidence" value="ECO:0007669"/>
    <property type="project" value="UniProtKB-KW"/>
</dbReference>
<keyword evidence="8" id="KW-0735">Signal-anchor</keyword>
<dbReference type="Pfam" id="PF02485">
    <property type="entry name" value="Branch"/>
    <property type="match status" value="1"/>
</dbReference>
<dbReference type="EMBL" id="CZCS02000221">
    <property type="protein sequence ID" value="VXD24186.1"/>
    <property type="molecule type" value="Genomic_DNA"/>
</dbReference>
<dbReference type="GO" id="GO:0050650">
    <property type="term" value="P:chondroitin sulfate proteoglycan biosynthetic process"/>
    <property type="evidence" value="ECO:0007669"/>
    <property type="project" value="TreeGrafter"/>
</dbReference>
<evidence type="ECO:0000256" key="9">
    <source>
        <dbReference type="ARBA" id="ARBA00022989"/>
    </source>
</evidence>
<dbReference type="PANTHER" id="PTHR46025:SF3">
    <property type="entry name" value="XYLOSYLTRANSFERASE OXT"/>
    <property type="match status" value="1"/>
</dbReference>
<keyword evidence="16" id="KW-1185">Reference proteome</keyword>
<gene>
    <name evidence="15" type="ORF">PL9631_780073</name>
</gene>
<dbReference type="AlphaFoldDB" id="A0A7Z9BWS6"/>
<evidence type="ECO:0000313" key="15">
    <source>
        <dbReference type="EMBL" id="VXD24186.1"/>
    </source>
</evidence>
<evidence type="ECO:0000256" key="5">
    <source>
        <dbReference type="ARBA" id="ARBA00022692"/>
    </source>
</evidence>
<organism evidence="15 16">
    <name type="scientific">Planktothrix paucivesiculata PCC 9631</name>
    <dbReference type="NCBI Taxonomy" id="671071"/>
    <lineage>
        <taxon>Bacteria</taxon>
        <taxon>Bacillati</taxon>
        <taxon>Cyanobacteriota</taxon>
        <taxon>Cyanophyceae</taxon>
        <taxon>Oscillatoriophycideae</taxon>
        <taxon>Oscillatoriales</taxon>
        <taxon>Microcoleaceae</taxon>
        <taxon>Planktothrix</taxon>
    </lineage>
</organism>
<keyword evidence="6" id="KW-0479">Metal-binding</keyword>
<keyword evidence="13" id="KW-0325">Glycoprotein</keyword>
<keyword evidence="3" id="KW-0328">Glycosyltransferase</keyword>
<evidence type="ECO:0000313" key="16">
    <source>
        <dbReference type="Proteomes" id="UP000182190"/>
    </source>
</evidence>
<dbReference type="InterPro" id="IPR003406">
    <property type="entry name" value="Glyco_trans_14"/>
</dbReference>
<accession>A0A7Z9BWS6</accession>
<evidence type="ECO:0000256" key="12">
    <source>
        <dbReference type="ARBA" id="ARBA00023157"/>
    </source>
</evidence>
<keyword evidence="11" id="KW-0472">Membrane</keyword>
<keyword evidence="7" id="KW-0256">Endoplasmic reticulum</keyword>
<dbReference type="OrthoDB" id="7943907at2"/>
<evidence type="ECO:0000256" key="11">
    <source>
        <dbReference type="ARBA" id="ARBA00023136"/>
    </source>
</evidence>
<evidence type="ECO:0000256" key="3">
    <source>
        <dbReference type="ARBA" id="ARBA00022676"/>
    </source>
</evidence>
<evidence type="ECO:0000256" key="8">
    <source>
        <dbReference type="ARBA" id="ARBA00022968"/>
    </source>
</evidence>
<comment type="subcellular location">
    <subcellularLocation>
        <location evidence="2">Endoplasmic reticulum membrane</location>
        <topology evidence="2">Single-pass type II membrane protein</topology>
    </subcellularLocation>
    <subcellularLocation>
        <location evidence="1">Golgi apparatus membrane</location>
        <topology evidence="1">Single-pass type II membrane protein</topology>
    </subcellularLocation>
</comment>
<evidence type="ECO:0000256" key="2">
    <source>
        <dbReference type="ARBA" id="ARBA00004648"/>
    </source>
</evidence>
<evidence type="ECO:0000256" key="1">
    <source>
        <dbReference type="ARBA" id="ARBA00004323"/>
    </source>
</evidence>
<protein>
    <recommendedName>
        <fullName evidence="14">Peptide O-xylosyltransferase</fullName>
    </recommendedName>
</protein>
<keyword evidence="9" id="KW-1133">Transmembrane helix</keyword>
<dbReference type="InterPro" id="IPR043538">
    <property type="entry name" value="XYLT"/>
</dbReference>
<evidence type="ECO:0000256" key="4">
    <source>
        <dbReference type="ARBA" id="ARBA00022679"/>
    </source>
</evidence>
<keyword evidence="12" id="KW-1015">Disulfide bond</keyword>
<dbReference type="GO" id="GO:0030158">
    <property type="term" value="F:protein xylosyltransferase activity"/>
    <property type="evidence" value="ECO:0007669"/>
    <property type="project" value="InterPro"/>
</dbReference>
<evidence type="ECO:0000256" key="10">
    <source>
        <dbReference type="ARBA" id="ARBA00023034"/>
    </source>
</evidence>
<comment type="caution">
    <text evidence="15">The sequence shown here is derived from an EMBL/GenBank/DDBJ whole genome shotgun (WGS) entry which is preliminary data.</text>
</comment>
<evidence type="ECO:0000256" key="7">
    <source>
        <dbReference type="ARBA" id="ARBA00022824"/>
    </source>
</evidence>
<proteinExistence type="predicted"/>
<evidence type="ECO:0000256" key="13">
    <source>
        <dbReference type="ARBA" id="ARBA00023180"/>
    </source>
</evidence>
<dbReference type="GO" id="GO:0015012">
    <property type="term" value="P:heparan sulfate proteoglycan biosynthetic process"/>
    <property type="evidence" value="ECO:0007669"/>
    <property type="project" value="TreeGrafter"/>
</dbReference>
<keyword evidence="10" id="KW-0333">Golgi apparatus</keyword>
<name>A0A7Z9BWS6_9CYAN</name>
<dbReference type="PANTHER" id="PTHR46025">
    <property type="entry name" value="XYLOSYLTRANSFERASE OXT"/>
    <property type="match status" value="1"/>
</dbReference>
<keyword evidence="5" id="KW-0812">Transmembrane</keyword>
<keyword evidence="4" id="KW-0808">Transferase</keyword>
<sequence>MSSSIGFILITHKNPEQIYRLIDHLNRMFNYPTIVCHHDFSKCDLSVDNLPKNISFVRPHIETAWGDFSIVEATIQAIKLMYESANSPDWFIVLSGSDYPIKTAKQILGDITSNRYDAYIHHEEIIYKVYKQNVKMSVIWQILAYQRYCSYELFSVPFLNNLTIRLEHPLLTKPFLPFSEKLRCFSGSQWFSANQRAAEYIIKFHYQKNALTSHYRRRMFADESYFQTILANAPHINLKNDDYRYVDWSTQGAHPKTMVMADLPNLLSSSCHFARKFDIDLDSTILDELDRITLA</sequence>
<reference evidence="15" key="1">
    <citation type="submission" date="2019-10" db="EMBL/GenBank/DDBJ databases">
        <authorList>
            <consortium name="Genoscope - CEA"/>
            <person name="William W."/>
        </authorList>
    </citation>
    <scope>NUCLEOTIDE SEQUENCE [LARGE SCALE GENOMIC DNA]</scope>
    <source>
        <strain evidence="15">BBR_PRJEB10994</strain>
    </source>
</reference>